<keyword evidence="3" id="KW-1185">Reference proteome</keyword>
<protein>
    <submittedName>
        <fullName evidence="2">MSHA pilin protein MshD</fullName>
    </submittedName>
</protein>
<dbReference type="Pfam" id="PF07963">
    <property type="entry name" value="N_methyl"/>
    <property type="match status" value="1"/>
</dbReference>
<dbReference type="NCBIfam" id="TIGR02532">
    <property type="entry name" value="IV_pilin_GFxxxE"/>
    <property type="match status" value="1"/>
</dbReference>
<dbReference type="Proteomes" id="UP000199424">
    <property type="component" value="Unassembled WGS sequence"/>
</dbReference>
<organism evidence="2 3">
    <name type="scientific">Pseudidiomarina maritima</name>
    <dbReference type="NCBI Taxonomy" id="519453"/>
    <lineage>
        <taxon>Bacteria</taxon>
        <taxon>Pseudomonadati</taxon>
        <taxon>Pseudomonadota</taxon>
        <taxon>Gammaproteobacteria</taxon>
        <taxon>Alteromonadales</taxon>
        <taxon>Idiomarinaceae</taxon>
        <taxon>Pseudidiomarina</taxon>
    </lineage>
</organism>
<dbReference type="AlphaFoldDB" id="A0A1I6GY86"/>
<reference evidence="3" key="1">
    <citation type="submission" date="2016-10" db="EMBL/GenBank/DDBJ databases">
        <authorList>
            <person name="Varghese N."/>
            <person name="Submissions S."/>
        </authorList>
    </citation>
    <scope>NUCLEOTIDE SEQUENCE [LARGE SCALE GENOMIC DNA]</scope>
    <source>
        <strain evidence="3">CGMCC 1.7285</strain>
    </source>
</reference>
<dbReference type="PROSITE" id="PS00409">
    <property type="entry name" value="PROKAR_NTER_METHYL"/>
    <property type="match status" value="1"/>
</dbReference>
<keyword evidence="1" id="KW-0812">Transmembrane</keyword>
<gene>
    <name evidence="2" type="ORF">SAMN04488070_1359</name>
</gene>
<accession>A0A1I6GY86</accession>
<keyword evidence="1" id="KW-0472">Membrane</keyword>
<dbReference type="RefSeq" id="WP_092856694.1">
    <property type="nucleotide sequence ID" value="NZ_FOYU01000001.1"/>
</dbReference>
<evidence type="ECO:0000313" key="3">
    <source>
        <dbReference type="Proteomes" id="UP000199424"/>
    </source>
</evidence>
<proteinExistence type="predicted"/>
<name>A0A1I6GY86_9GAMM</name>
<sequence length="186" mass="20341">MPRTSSTQPLMHSTQRGFTLVEIIIGIVVLGISIVLLTVLVFPQAQRSAEPLLQQRASALSQAFIDEISAKSFDENSDRQGGLIRCGEDSTTCTVPANLGPDGETRDIFDDVDDYHQLETTAATLEDALGDDIAARYQGFSYAINVCYSDNAGNCQTVITEFKRIQITVTTSFGQNFVFSTLRGNY</sequence>
<evidence type="ECO:0000313" key="2">
    <source>
        <dbReference type="EMBL" id="SFR46987.1"/>
    </source>
</evidence>
<evidence type="ECO:0000256" key="1">
    <source>
        <dbReference type="SAM" id="Phobius"/>
    </source>
</evidence>
<dbReference type="InterPro" id="IPR012902">
    <property type="entry name" value="N_methyl_site"/>
</dbReference>
<feature type="transmembrane region" description="Helical" evidence="1">
    <location>
        <begin position="20"/>
        <end position="42"/>
    </location>
</feature>
<keyword evidence="1" id="KW-1133">Transmembrane helix</keyword>
<dbReference type="EMBL" id="FOYU01000001">
    <property type="protein sequence ID" value="SFR46987.1"/>
    <property type="molecule type" value="Genomic_DNA"/>
</dbReference>